<feature type="compositionally biased region" description="Polar residues" evidence="1">
    <location>
        <begin position="34"/>
        <end position="61"/>
    </location>
</feature>
<name>A0A1L8WQM5_9ENTE</name>
<protein>
    <submittedName>
        <fullName evidence="2">Uncharacterized protein</fullName>
    </submittedName>
</protein>
<reference evidence="2 3" key="1">
    <citation type="submission" date="2014-12" db="EMBL/GenBank/DDBJ databases">
        <title>Draft genome sequences of 29 type strains of Enterococci.</title>
        <authorList>
            <person name="Zhong Z."/>
            <person name="Sun Z."/>
            <person name="Liu W."/>
            <person name="Zhang W."/>
            <person name="Zhang H."/>
        </authorList>
    </citation>
    <scope>NUCLEOTIDE SEQUENCE [LARGE SCALE GENOMIC DNA]</scope>
    <source>
        <strain evidence="2 3">DSM 15687</strain>
    </source>
</reference>
<keyword evidence="3" id="KW-1185">Reference proteome</keyword>
<evidence type="ECO:0000256" key="1">
    <source>
        <dbReference type="SAM" id="MobiDB-lite"/>
    </source>
</evidence>
<sequence length="73" mass="8289">MTKKIYLMGAVIGILGAMLAVGKSTSFAEEVKNKNSMNTQEKTTNETAESTLENWEMGQQSYEEDVKEEREYF</sequence>
<dbReference type="OrthoDB" id="9981137at2"/>
<organism evidence="2 3">
    <name type="scientific">Enterococcus ratti</name>
    <dbReference type="NCBI Taxonomy" id="150033"/>
    <lineage>
        <taxon>Bacteria</taxon>
        <taxon>Bacillati</taxon>
        <taxon>Bacillota</taxon>
        <taxon>Bacilli</taxon>
        <taxon>Lactobacillales</taxon>
        <taxon>Enterococcaceae</taxon>
        <taxon>Enterococcus</taxon>
    </lineage>
</organism>
<comment type="caution">
    <text evidence="2">The sequence shown here is derived from an EMBL/GenBank/DDBJ whole genome shotgun (WGS) entry which is preliminary data.</text>
</comment>
<proteinExistence type="predicted"/>
<evidence type="ECO:0000313" key="2">
    <source>
        <dbReference type="EMBL" id="OJG83318.1"/>
    </source>
</evidence>
<evidence type="ECO:0000313" key="3">
    <source>
        <dbReference type="Proteomes" id="UP000182152"/>
    </source>
</evidence>
<dbReference type="Proteomes" id="UP000182152">
    <property type="component" value="Unassembled WGS sequence"/>
</dbReference>
<dbReference type="AlphaFoldDB" id="A0A1L8WQM5"/>
<gene>
    <name evidence="2" type="ORF">RV14_GL001676</name>
</gene>
<dbReference type="EMBL" id="JXLB01000004">
    <property type="protein sequence ID" value="OJG83318.1"/>
    <property type="molecule type" value="Genomic_DNA"/>
</dbReference>
<accession>A0A1L8WQM5</accession>
<feature type="region of interest" description="Disordered" evidence="1">
    <location>
        <begin position="32"/>
        <end position="73"/>
    </location>
</feature>
<dbReference type="RefSeq" id="WP_071854794.1">
    <property type="nucleotide sequence ID" value="NZ_JXLB01000004.1"/>
</dbReference>